<name>A0A3D8PLI0_9BACI</name>
<dbReference type="FunFam" id="3.40.50.720:FF:000084">
    <property type="entry name" value="Short-chain dehydrogenase reductase"/>
    <property type="match status" value="1"/>
</dbReference>
<evidence type="ECO:0000256" key="1">
    <source>
        <dbReference type="ARBA" id="ARBA00006484"/>
    </source>
</evidence>
<dbReference type="RefSeq" id="WP_115774728.1">
    <property type="nucleotide sequence ID" value="NZ_PIOC01000028.1"/>
</dbReference>
<keyword evidence="4" id="KW-1185">Reference proteome</keyword>
<dbReference type="PRINTS" id="PR00081">
    <property type="entry name" value="GDHRDH"/>
</dbReference>
<dbReference type="Gene3D" id="3.40.50.720">
    <property type="entry name" value="NAD(P)-binding Rossmann-like Domain"/>
    <property type="match status" value="1"/>
</dbReference>
<protein>
    <submittedName>
        <fullName evidence="3">Oxidoreductase</fullName>
    </submittedName>
</protein>
<dbReference type="NCBIfam" id="NF005559">
    <property type="entry name" value="PRK07231.1"/>
    <property type="match status" value="1"/>
</dbReference>
<organism evidence="3 4">
    <name type="scientific">Oceanobacillus arenosus</name>
    <dbReference type="NCBI Taxonomy" id="1229153"/>
    <lineage>
        <taxon>Bacteria</taxon>
        <taxon>Bacillati</taxon>
        <taxon>Bacillota</taxon>
        <taxon>Bacilli</taxon>
        <taxon>Bacillales</taxon>
        <taxon>Bacillaceae</taxon>
        <taxon>Oceanobacillus</taxon>
    </lineage>
</organism>
<dbReference type="GO" id="GO:0016491">
    <property type="term" value="F:oxidoreductase activity"/>
    <property type="evidence" value="ECO:0007669"/>
    <property type="project" value="UniProtKB-KW"/>
</dbReference>
<sequence>MEGKVVLITGGAGGIGKETAQLFLDNGAKVVLVDINEEALTNAKASLNGNSDDILVVKANVTDEQDVQNYVKQTVDAYGKIDVFFNNAGINGPFAPIKELEKETFETILNINVTGVFLGLKHVIKQMEAQGYGSIINTASNAAYIGSAGMAGYIASKHAVAGLTKTAALEAATSGIRVNAVAPAAIDTQMLADIQNNITPGEPEASGEAIKQGIPVGRFGAPKEVAQVVLFLASDNASFVTGSLYNVDGGMQAD</sequence>
<gene>
    <name evidence="3" type="ORF">CWR48_18100</name>
</gene>
<reference evidence="4" key="1">
    <citation type="submission" date="2017-11" db="EMBL/GenBank/DDBJ databases">
        <authorList>
            <person name="Zhu W."/>
        </authorList>
    </citation>
    <scope>NUCLEOTIDE SEQUENCE [LARGE SCALE GENOMIC DNA]</scope>
    <source>
        <strain evidence="4">CAU 1183</strain>
    </source>
</reference>
<dbReference type="PRINTS" id="PR00080">
    <property type="entry name" value="SDRFAMILY"/>
</dbReference>
<dbReference type="InterPro" id="IPR002347">
    <property type="entry name" value="SDR_fam"/>
</dbReference>
<evidence type="ECO:0000256" key="2">
    <source>
        <dbReference type="ARBA" id="ARBA00023002"/>
    </source>
</evidence>
<evidence type="ECO:0000313" key="3">
    <source>
        <dbReference type="EMBL" id="RDW16098.1"/>
    </source>
</evidence>
<dbReference type="EMBL" id="PIOC01000028">
    <property type="protein sequence ID" value="RDW16098.1"/>
    <property type="molecule type" value="Genomic_DNA"/>
</dbReference>
<dbReference type="CDD" id="cd05233">
    <property type="entry name" value="SDR_c"/>
    <property type="match status" value="1"/>
</dbReference>
<comment type="caution">
    <text evidence="3">The sequence shown here is derived from an EMBL/GenBank/DDBJ whole genome shotgun (WGS) entry which is preliminary data.</text>
</comment>
<dbReference type="Proteomes" id="UP000257143">
    <property type="component" value="Unassembled WGS sequence"/>
</dbReference>
<dbReference type="PANTHER" id="PTHR24321:SF8">
    <property type="entry name" value="ESTRADIOL 17-BETA-DEHYDROGENASE 8-RELATED"/>
    <property type="match status" value="1"/>
</dbReference>
<dbReference type="GO" id="GO:0008206">
    <property type="term" value="P:bile acid metabolic process"/>
    <property type="evidence" value="ECO:0007669"/>
    <property type="project" value="UniProtKB-ARBA"/>
</dbReference>
<proteinExistence type="inferred from homology"/>
<evidence type="ECO:0000313" key="4">
    <source>
        <dbReference type="Proteomes" id="UP000257143"/>
    </source>
</evidence>
<dbReference type="SUPFAM" id="SSF51735">
    <property type="entry name" value="NAD(P)-binding Rossmann-fold domains"/>
    <property type="match status" value="1"/>
</dbReference>
<keyword evidence="2" id="KW-0560">Oxidoreductase</keyword>
<dbReference type="OrthoDB" id="306388at2"/>
<dbReference type="Pfam" id="PF13561">
    <property type="entry name" value="adh_short_C2"/>
    <property type="match status" value="1"/>
</dbReference>
<comment type="similarity">
    <text evidence="1">Belongs to the short-chain dehydrogenases/reductases (SDR) family.</text>
</comment>
<dbReference type="AlphaFoldDB" id="A0A3D8PLI0"/>
<dbReference type="PANTHER" id="PTHR24321">
    <property type="entry name" value="DEHYDROGENASES, SHORT CHAIN"/>
    <property type="match status" value="1"/>
</dbReference>
<dbReference type="InterPro" id="IPR036291">
    <property type="entry name" value="NAD(P)-bd_dom_sf"/>
</dbReference>
<accession>A0A3D8PLI0</accession>